<organism evidence="2 3">
    <name type="scientific">Papaver atlanticum</name>
    <dbReference type="NCBI Taxonomy" id="357466"/>
    <lineage>
        <taxon>Eukaryota</taxon>
        <taxon>Viridiplantae</taxon>
        <taxon>Streptophyta</taxon>
        <taxon>Embryophyta</taxon>
        <taxon>Tracheophyta</taxon>
        <taxon>Spermatophyta</taxon>
        <taxon>Magnoliopsida</taxon>
        <taxon>Ranunculales</taxon>
        <taxon>Papaveraceae</taxon>
        <taxon>Papaveroideae</taxon>
        <taxon>Papaver</taxon>
    </lineage>
</organism>
<proteinExistence type="predicted"/>
<dbReference type="AlphaFoldDB" id="A0AAD4X7Y5"/>
<gene>
    <name evidence="2" type="ORF">MKW98_031403</name>
</gene>
<feature type="region of interest" description="Disordered" evidence="1">
    <location>
        <begin position="17"/>
        <end position="53"/>
    </location>
</feature>
<sequence length="150" mass="17146">MSIASSSEVDPAYKVYRRYKDESEDDWDNGDAKPPLDGGDEIADDDEPPPPPGIVLVQGPPNVGAPRFFEPLDSKRSLRVEQQRRRRVEIIDEEPCSHPDSAVYTMFRNIRYMTNKGNETVVVMAEEKRLELLEKQQMEENKKLLNGLGR</sequence>
<keyword evidence="3" id="KW-1185">Reference proteome</keyword>
<protein>
    <submittedName>
        <fullName evidence="2">Uncharacterized protein</fullName>
    </submittedName>
</protein>
<evidence type="ECO:0000313" key="3">
    <source>
        <dbReference type="Proteomes" id="UP001202328"/>
    </source>
</evidence>
<name>A0AAD4X7Y5_9MAGN</name>
<dbReference type="EMBL" id="JAJJMB010014022">
    <property type="protein sequence ID" value="KAI3863811.1"/>
    <property type="molecule type" value="Genomic_DNA"/>
</dbReference>
<dbReference type="Proteomes" id="UP001202328">
    <property type="component" value="Unassembled WGS sequence"/>
</dbReference>
<evidence type="ECO:0000256" key="1">
    <source>
        <dbReference type="SAM" id="MobiDB-lite"/>
    </source>
</evidence>
<reference evidence="2" key="1">
    <citation type="submission" date="2022-04" db="EMBL/GenBank/DDBJ databases">
        <title>A functionally conserved STORR gene fusion in Papaver species that diverged 16.8 million years ago.</title>
        <authorList>
            <person name="Catania T."/>
        </authorList>
    </citation>
    <scope>NUCLEOTIDE SEQUENCE</scope>
    <source>
        <strain evidence="2">S-188037</strain>
    </source>
</reference>
<evidence type="ECO:0000313" key="2">
    <source>
        <dbReference type="EMBL" id="KAI3863811.1"/>
    </source>
</evidence>
<comment type="caution">
    <text evidence="2">The sequence shown here is derived from an EMBL/GenBank/DDBJ whole genome shotgun (WGS) entry which is preliminary data.</text>
</comment>
<feature type="compositionally biased region" description="Acidic residues" evidence="1">
    <location>
        <begin position="38"/>
        <end position="48"/>
    </location>
</feature>
<accession>A0AAD4X7Y5</accession>